<dbReference type="Proteomes" id="UP001151760">
    <property type="component" value="Unassembled WGS sequence"/>
</dbReference>
<evidence type="ECO:0000313" key="2">
    <source>
        <dbReference type="Proteomes" id="UP001151760"/>
    </source>
</evidence>
<organism evidence="1 2">
    <name type="scientific">Tanacetum coccineum</name>
    <dbReference type="NCBI Taxonomy" id="301880"/>
    <lineage>
        <taxon>Eukaryota</taxon>
        <taxon>Viridiplantae</taxon>
        <taxon>Streptophyta</taxon>
        <taxon>Embryophyta</taxon>
        <taxon>Tracheophyta</taxon>
        <taxon>Spermatophyta</taxon>
        <taxon>Magnoliopsida</taxon>
        <taxon>eudicotyledons</taxon>
        <taxon>Gunneridae</taxon>
        <taxon>Pentapetalae</taxon>
        <taxon>asterids</taxon>
        <taxon>campanulids</taxon>
        <taxon>Asterales</taxon>
        <taxon>Asteraceae</taxon>
        <taxon>Asteroideae</taxon>
        <taxon>Anthemideae</taxon>
        <taxon>Anthemidinae</taxon>
        <taxon>Tanacetum</taxon>
    </lineage>
</organism>
<sequence length="255" mass="28366">MMTGTKSDIKKFDGKNDFALWQVRMKALLEQQGLTACDTTSRFGLVKEYERDISWQRYCCFLIPVCLSKVLQRDEFEVEPQDGHTFEVEPHGNVDHVVEDSNETAFAVAAVGKIYAHESLTFNNTVACEVISKWKAGLKDDMDARSDVYVLSNGYKKCSDDSDGYYWESTPVGSHEYQMVCTRLDIASADVGLDQSQAAYMTLTGAWKKKIWLKGLMAESGYELSLVAGIAIGALVKGGSRSEVPAQVEGAAYRY</sequence>
<evidence type="ECO:0008006" key="3">
    <source>
        <dbReference type="Google" id="ProtNLM"/>
    </source>
</evidence>
<accession>A0ABQ5IV89</accession>
<protein>
    <recommendedName>
        <fullName evidence="3">Zinc finger, CCHC-type</fullName>
    </recommendedName>
</protein>
<comment type="caution">
    <text evidence="1">The sequence shown here is derived from an EMBL/GenBank/DDBJ whole genome shotgun (WGS) entry which is preliminary data.</text>
</comment>
<evidence type="ECO:0000313" key="1">
    <source>
        <dbReference type="EMBL" id="GJU02864.1"/>
    </source>
</evidence>
<dbReference type="EMBL" id="BQNB010021099">
    <property type="protein sequence ID" value="GJU02864.1"/>
    <property type="molecule type" value="Genomic_DNA"/>
</dbReference>
<proteinExistence type="predicted"/>
<reference evidence="1" key="1">
    <citation type="journal article" date="2022" name="Int. J. Mol. Sci.">
        <title>Draft Genome of Tanacetum Coccineum: Genomic Comparison of Closely Related Tanacetum-Family Plants.</title>
        <authorList>
            <person name="Yamashiro T."/>
            <person name="Shiraishi A."/>
            <person name="Nakayama K."/>
            <person name="Satake H."/>
        </authorList>
    </citation>
    <scope>NUCLEOTIDE SEQUENCE</scope>
</reference>
<gene>
    <name evidence="1" type="ORF">Tco_1113202</name>
</gene>
<name>A0ABQ5IV89_9ASTR</name>
<reference evidence="1" key="2">
    <citation type="submission" date="2022-01" db="EMBL/GenBank/DDBJ databases">
        <authorList>
            <person name="Yamashiro T."/>
            <person name="Shiraishi A."/>
            <person name="Satake H."/>
            <person name="Nakayama K."/>
        </authorList>
    </citation>
    <scope>NUCLEOTIDE SEQUENCE</scope>
</reference>
<keyword evidence="2" id="KW-1185">Reference proteome</keyword>